<evidence type="ECO:0000313" key="2">
    <source>
        <dbReference type="EMBL" id="MDC0717885.1"/>
    </source>
</evidence>
<comment type="caution">
    <text evidence="2">The sequence shown here is derived from an EMBL/GenBank/DDBJ whole genome shotgun (WGS) entry which is preliminary data.</text>
</comment>
<dbReference type="Pfam" id="PF07693">
    <property type="entry name" value="KAP_NTPase"/>
    <property type="match status" value="1"/>
</dbReference>
<name>A0ABT5DWE9_9BACT</name>
<feature type="domain" description="KAP NTPase" evidence="1">
    <location>
        <begin position="13"/>
        <end position="241"/>
    </location>
</feature>
<dbReference type="InterPro" id="IPR011646">
    <property type="entry name" value="KAP_P-loop"/>
</dbReference>
<gene>
    <name evidence="2" type="ORF">POL25_13345</name>
</gene>
<dbReference type="RefSeq" id="WP_272086366.1">
    <property type="nucleotide sequence ID" value="NZ_JAQNDL010000001.1"/>
</dbReference>
<proteinExistence type="predicted"/>
<dbReference type="Proteomes" id="UP001221686">
    <property type="component" value="Unassembled WGS sequence"/>
</dbReference>
<organism evidence="2 3">
    <name type="scientific">Nannocystis bainbridge</name>
    <dbReference type="NCBI Taxonomy" id="2995303"/>
    <lineage>
        <taxon>Bacteria</taxon>
        <taxon>Pseudomonadati</taxon>
        <taxon>Myxococcota</taxon>
        <taxon>Polyangia</taxon>
        <taxon>Nannocystales</taxon>
        <taxon>Nannocystaceae</taxon>
        <taxon>Nannocystis</taxon>
    </lineage>
</organism>
<reference evidence="2 3" key="1">
    <citation type="submission" date="2022-11" db="EMBL/GenBank/DDBJ databases">
        <title>Minimal conservation of predation-associated metabolite biosynthetic gene clusters underscores biosynthetic potential of Myxococcota including descriptions for ten novel species: Archangium lansinium sp. nov., Myxococcus landrumus sp. nov., Nannocystis bai.</title>
        <authorList>
            <person name="Ahearne A."/>
            <person name="Stevens C."/>
            <person name="Dowd S."/>
        </authorList>
    </citation>
    <scope>NUCLEOTIDE SEQUENCE [LARGE SCALE GENOMIC DNA]</scope>
    <source>
        <strain evidence="2 3">BB15-2</strain>
    </source>
</reference>
<dbReference type="InterPro" id="IPR027417">
    <property type="entry name" value="P-loop_NTPase"/>
</dbReference>
<dbReference type="Gene3D" id="3.40.50.300">
    <property type="entry name" value="P-loop containing nucleotide triphosphate hydrolases"/>
    <property type="match status" value="1"/>
</dbReference>
<evidence type="ECO:0000259" key="1">
    <source>
        <dbReference type="Pfam" id="PF07693"/>
    </source>
</evidence>
<protein>
    <submittedName>
        <fullName evidence="2">P-loop NTPase fold protein</fullName>
    </submittedName>
</protein>
<accession>A0ABT5DWE9</accession>
<dbReference type="EMBL" id="JAQNDL010000001">
    <property type="protein sequence ID" value="MDC0717885.1"/>
    <property type="molecule type" value="Genomic_DNA"/>
</dbReference>
<dbReference type="SUPFAM" id="SSF52540">
    <property type="entry name" value="P-loop containing nucleoside triphosphate hydrolases"/>
    <property type="match status" value="1"/>
</dbReference>
<keyword evidence="3" id="KW-1185">Reference proteome</keyword>
<evidence type="ECO:0000313" key="3">
    <source>
        <dbReference type="Proteomes" id="UP001221686"/>
    </source>
</evidence>
<sequence length="587" mass="65286">MSENPNQHILSYLTHYACYTTPPRYALMITGEWGTGKTWLIQRHSSSDKLNKYLYISLYGAKSANDVAERIFAARHPFLASKGAVIAGRLIKGLVKISTTIDLNGDNKGDLQVSAGLPGVMDEVKKNPSTDKDILVFDDIERCAVAGDELWGLINQLVEHDGKKVILLSAENEIEGKDGSYRRTKEKTIGMTLKVTPDAAGALDCMLSEESDMCATVLKRHRGRALQLFEHSQCTSLRVLRFAIRDFCRIFTVIPSDLQDEQTLALRLLDSTLPLAFGVYSGALKPDEIEPRVANIVSGKQSGDSLDDTIYRRYSALSLSPQVLSLNWWRGFFARGEIEVAELASECKRVVEDAQPPDWLRLINFDKFSDSEFNDLLENTWKSLIDKNLHTAGQILHVAATHMWAQDEGVVCSVRSIASIIDAAKCAIASINRDAETCDACFVYPKSYAGVVYAAVEMAEFQELVKYATESSRSSERRIIQLESVKLLKALRQGGQAFAAALGVDLQDCWRREAAVPLGALQEVDTDDFVKILLSLTYHDQIQVVELLRIGGSGDWVKRMTARLEQQAPGPSLQKKMLIVRLKQLYG</sequence>